<reference evidence="1 2" key="1">
    <citation type="submission" date="2019-05" db="EMBL/GenBank/DDBJ databases">
        <authorList>
            <person name="Qu J.-H."/>
        </authorList>
    </citation>
    <scope>NUCLEOTIDE SEQUENCE [LARGE SCALE GENOMIC DNA]</scope>
    <source>
        <strain evidence="1 2">T17</strain>
    </source>
</reference>
<keyword evidence="2" id="KW-1185">Reference proteome</keyword>
<dbReference type="AlphaFoldDB" id="A0A5R9KYX3"/>
<proteinExistence type="predicted"/>
<dbReference type="InterPro" id="IPR053865">
    <property type="entry name" value="DUF6934"/>
</dbReference>
<protein>
    <submittedName>
        <fullName evidence="1">Uncharacterized protein</fullName>
    </submittedName>
</protein>
<gene>
    <name evidence="1" type="ORF">FEN17_18950</name>
</gene>
<accession>A0A5R9KYX3</accession>
<sequence>MSVSTYDAEVIDAGSYKDNMPGIEIFDSRRFFSEGPNGRFELRTFIAKVETNSRQDLFNVGFGVWSEELQMVDDMIQTRNGDFRRILSTIAIIALDFLQRYPFAFLFAEGSTRARTRLYQREISNILDEIPKELRLYGFIKMDDIFIDFQKGINFDGFLLSLRNH</sequence>
<evidence type="ECO:0000313" key="1">
    <source>
        <dbReference type="EMBL" id="TLV01506.1"/>
    </source>
</evidence>
<organism evidence="1 2">
    <name type="scientific">Dyadobacter luticola</name>
    <dbReference type="NCBI Taxonomy" id="1979387"/>
    <lineage>
        <taxon>Bacteria</taxon>
        <taxon>Pseudomonadati</taxon>
        <taxon>Bacteroidota</taxon>
        <taxon>Cytophagia</taxon>
        <taxon>Cytophagales</taxon>
        <taxon>Spirosomataceae</taxon>
        <taxon>Dyadobacter</taxon>
    </lineage>
</organism>
<name>A0A5R9KYX3_9BACT</name>
<dbReference type="Proteomes" id="UP000306402">
    <property type="component" value="Unassembled WGS sequence"/>
</dbReference>
<dbReference type="RefSeq" id="WP_138366877.1">
    <property type="nucleotide sequence ID" value="NZ_VCEJ01000004.1"/>
</dbReference>
<dbReference type="OrthoDB" id="1343312at2"/>
<dbReference type="EMBL" id="VCEJ01000004">
    <property type="protein sequence ID" value="TLV01506.1"/>
    <property type="molecule type" value="Genomic_DNA"/>
</dbReference>
<dbReference type="Pfam" id="PF22028">
    <property type="entry name" value="DUF6934"/>
    <property type="match status" value="1"/>
</dbReference>
<evidence type="ECO:0000313" key="2">
    <source>
        <dbReference type="Proteomes" id="UP000306402"/>
    </source>
</evidence>
<comment type="caution">
    <text evidence="1">The sequence shown here is derived from an EMBL/GenBank/DDBJ whole genome shotgun (WGS) entry which is preliminary data.</text>
</comment>